<accession>A0A949NEI3</accession>
<keyword evidence="4 5" id="KW-0808">Transferase</keyword>
<dbReference type="Proteomes" id="UP000712157">
    <property type="component" value="Unassembled WGS sequence"/>
</dbReference>
<feature type="binding site" evidence="5">
    <location>
        <begin position="87"/>
        <end position="90"/>
    </location>
    <ligand>
        <name>FMN</name>
        <dbReference type="ChEBI" id="CHEBI:58210"/>
    </ligand>
</feature>
<dbReference type="NCBIfam" id="NF004685">
    <property type="entry name" value="PRK06029.1"/>
    <property type="match status" value="1"/>
</dbReference>
<dbReference type="InterPro" id="IPR004507">
    <property type="entry name" value="UbiX-like"/>
</dbReference>
<dbReference type="RefSeq" id="WP_158347517.1">
    <property type="nucleotide sequence ID" value="NZ_JAHQCW010000018.1"/>
</dbReference>
<dbReference type="Pfam" id="PF02441">
    <property type="entry name" value="Flavoprotein"/>
    <property type="match status" value="1"/>
</dbReference>
<comment type="caution">
    <text evidence="5">Lacks conserved residue(s) required for the propagation of feature annotation.</text>
</comment>
<feature type="binding site" evidence="5">
    <location>
        <position position="36"/>
    </location>
    <ligand>
        <name>FMN</name>
        <dbReference type="ChEBI" id="CHEBI:58210"/>
    </ligand>
</feature>
<comment type="similarity">
    <text evidence="5">Belongs to the UbiX/PAD1 family.</text>
</comment>
<keyword evidence="2 5" id="KW-0285">Flavoprotein</keyword>
<proteinExistence type="inferred from homology"/>
<dbReference type="AlphaFoldDB" id="A0A949NEI3"/>
<evidence type="ECO:0000256" key="5">
    <source>
        <dbReference type="HAMAP-Rule" id="MF_01984"/>
    </source>
</evidence>
<comment type="function">
    <text evidence="5">Flavin prenyltransferase that catalyzes the synthesis of the prenylated FMN cofactor (prenyl-FMN) for 4-hydroxy-3-polyprenylbenzoic acid decarboxylase UbiD. The prenyltransferase is metal-independent and links a dimethylallyl moiety from dimethylallyl monophosphate (DMAP) to the flavin N5 and C6 atoms of FMN.</text>
</comment>
<dbReference type="SUPFAM" id="SSF52507">
    <property type="entry name" value="Homo-oligomeric flavin-containing Cys decarboxylases, HFCD"/>
    <property type="match status" value="1"/>
</dbReference>
<feature type="binding site" evidence="5">
    <location>
        <position position="122"/>
    </location>
    <ligand>
        <name>FMN</name>
        <dbReference type="ChEBI" id="CHEBI:58210"/>
    </ligand>
</feature>
<sequence>MKEIIVGITGASGIELGLHILRALKRQNAQVHLIISEGARCTMREESNLTEEEFLRTADYIYEEKELGAAIASGSFVTDGMIVAPCSMKTLSGIANAYDENLIIRAADVCLKEGRKVVLLPREMPLGRAHLKNMLACAEYGCSIIPPMLSFYMKDTSMRAQLDHITGKVLMQFGMTYEKFHGWQGPVQG</sequence>
<gene>
    <name evidence="5" type="primary">ubiX</name>
    <name evidence="7" type="ORF">KTH89_11865</name>
</gene>
<reference evidence="7" key="1">
    <citation type="submission" date="2021-06" db="EMBL/GenBank/DDBJ databases">
        <title>Description of novel taxa of the family Lachnospiraceae.</title>
        <authorList>
            <person name="Chaplin A.V."/>
            <person name="Sokolova S.R."/>
            <person name="Pikina A.P."/>
            <person name="Korzhanova M."/>
            <person name="Belova V."/>
            <person name="Korostin D."/>
            <person name="Efimov B.A."/>
        </authorList>
    </citation>
    <scope>NUCLEOTIDE SEQUENCE</scope>
    <source>
        <strain evidence="7">ASD5720</strain>
    </source>
</reference>
<feature type="binding site" evidence="5">
    <location>
        <position position="168"/>
    </location>
    <ligand>
        <name>dimethylallyl phosphate</name>
        <dbReference type="ChEBI" id="CHEBI:88052"/>
    </ligand>
</feature>
<evidence type="ECO:0000313" key="8">
    <source>
        <dbReference type="Proteomes" id="UP000712157"/>
    </source>
</evidence>
<dbReference type="Gene3D" id="3.40.50.1950">
    <property type="entry name" value="Flavin prenyltransferase-like"/>
    <property type="match status" value="1"/>
</dbReference>
<protein>
    <recommendedName>
        <fullName evidence="5">Flavin prenyltransferase UbiX</fullName>
        <ecNumber evidence="5">2.5.1.129</ecNumber>
    </recommendedName>
</protein>
<feature type="binding site" evidence="5">
    <location>
        <begin position="10"/>
        <end position="12"/>
    </location>
    <ligand>
        <name>FMN</name>
        <dbReference type="ChEBI" id="CHEBI:58210"/>
    </ligand>
</feature>
<evidence type="ECO:0000313" key="7">
    <source>
        <dbReference type="EMBL" id="MBU9737236.1"/>
    </source>
</evidence>
<dbReference type="InterPro" id="IPR036551">
    <property type="entry name" value="Flavin_trans-like"/>
</dbReference>
<comment type="caution">
    <text evidence="7">The sequence shown here is derived from an EMBL/GenBank/DDBJ whole genome shotgun (WGS) entry which is preliminary data.</text>
</comment>
<name>A0A949NEI3_9FIRM</name>
<evidence type="ECO:0000256" key="1">
    <source>
        <dbReference type="ARBA" id="ARBA00022602"/>
    </source>
</evidence>
<keyword evidence="1 5" id="KW-0637">Prenyltransferase</keyword>
<evidence type="ECO:0000256" key="3">
    <source>
        <dbReference type="ARBA" id="ARBA00022643"/>
    </source>
</evidence>
<feature type="domain" description="Flavoprotein" evidence="6">
    <location>
        <begin position="2"/>
        <end position="170"/>
    </location>
</feature>
<keyword evidence="3 5" id="KW-0288">FMN</keyword>
<dbReference type="EC" id="2.5.1.129" evidence="5"/>
<comment type="catalytic activity">
    <reaction evidence="5">
        <text>dimethylallyl phosphate + FMNH2 = prenylated FMNH2 + phosphate</text>
        <dbReference type="Rhea" id="RHEA:37743"/>
        <dbReference type="ChEBI" id="CHEBI:43474"/>
        <dbReference type="ChEBI" id="CHEBI:57618"/>
        <dbReference type="ChEBI" id="CHEBI:87467"/>
        <dbReference type="ChEBI" id="CHEBI:88052"/>
        <dbReference type="EC" id="2.5.1.129"/>
    </reaction>
</comment>
<dbReference type="InterPro" id="IPR003382">
    <property type="entry name" value="Flavoprotein"/>
</dbReference>
<feature type="binding site" evidence="5">
    <location>
        <position position="152"/>
    </location>
    <ligand>
        <name>dimethylallyl phosphate</name>
        <dbReference type="ChEBI" id="CHEBI:88052"/>
    </ligand>
</feature>
<evidence type="ECO:0000259" key="6">
    <source>
        <dbReference type="Pfam" id="PF02441"/>
    </source>
</evidence>
<evidence type="ECO:0000256" key="2">
    <source>
        <dbReference type="ARBA" id="ARBA00022630"/>
    </source>
</evidence>
<dbReference type="HAMAP" id="MF_01984">
    <property type="entry name" value="ubiX_pad"/>
    <property type="match status" value="1"/>
</dbReference>
<dbReference type="EMBL" id="JAHQCW010000018">
    <property type="protein sequence ID" value="MBU9737236.1"/>
    <property type="molecule type" value="Genomic_DNA"/>
</dbReference>
<organism evidence="7 8">
    <name type="scientific">Diplocloster agilis</name>
    <dbReference type="NCBI Taxonomy" id="2850323"/>
    <lineage>
        <taxon>Bacteria</taxon>
        <taxon>Bacillati</taxon>
        <taxon>Bacillota</taxon>
        <taxon>Clostridia</taxon>
        <taxon>Lachnospirales</taxon>
        <taxon>Lachnospiraceae</taxon>
        <taxon>Diplocloster</taxon>
    </lineage>
</organism>
<dbReference type="GO" id="GO:0106141">
    <property type="term" value="F:flavin prenyltransferase activity"/>
    <property type="evidence" value="ECO:0007669"/>
    <property type="project" value="UniProtKB-EC"/>
</dbReference>
<keyword evidence="8" id="KW-1185">Reference proteome</keyword>
<evidence type="ECO:0000256" key="4">
    <source>
        <dbReference type="ARBA" id="ARBA00022679"/>
    </source>
</evidence>
<dbReference type="NCBIfam" id="TIGR00421">
    <property type="entry name" value="ubiX_pad"/>
    <property type="match status" value="1"/>
</dbReference>